<dbReference type="FunFam" id="3.40.50.1970:FF:000003">
    <property type="entry name" value="Alcohol dehydrogenase, iron-containing"/>
    <property type="match status" value="1"/>
</dbReference>
<dbReference type="InterPro" id="IPR056798">
    <property type="entry name" value="ADH_Fe_C"/>
</dbReference>
<keyword evidence="2" id="KW-0560">Oxidoreductase</keyword>
<feature type="domain" description="Fe-containing alcohol dehydrogenase-like C-terminal" evidence="5">
    <location>
        <begin position="205"/>
        <end position="396"/>
    </location>
</feature>
<evidence type="ECO:0000313" key="6">
    <source>
        <dbReference type="EMBL" id="RDB57241.1"/>
    </source>
</evidence>
<dbReference type="CDD" id="cd08189">
    <property type="entry name" value="Fe-ADH-like"/>
    <property type="match status" value="1"/>
</dbReference>
<dbReference type="Pfam" id="PF25137">
    <property type="entry name" value="ADH_Fe_C"/>
    <property type="match status" value="1"/>
</dbReference>
<dbReference type="PANTHER" id="PTHR11496:SF102">
    <property type="entry name" value="ALCOHOL DEHYDROGENASE 4"/>
    <property type="match status" value="1"/>
</dbReference>
<evidence type="ECO:0000256" key="2">
    <source>
        <dbReference type="ARBA" id="ARBA00023002"/>
    </source>
</evidence>
<dbReference type="PROSITE" id="PS00060">
    <property type="entry name" value="ADH_IRON_2"/>
    <property type="match status" value="1"/>
</dbReference>
<dbReference type="InterPro" id="IPR039697">
    <property type="entry name" value="Alcohol_dehydrogenase_Fe"/>
</dbReference>
<dbReference type="PANTHER" id="PTHR11496">
    <property type="entry name" value="ALCOHOL DEHYDROGENASE"/>
    <property type="match status" value="1"/>
</dbReference>
<comment type="similarity">
    <text evidence="1">Belongs to the iron-containing alcohol dehydrogenase family.</text>
</comment>
<dbReference type="FunFam" id="1.20.1090.10:FF:000001">
    <property type="entry name" value="Aldehyde-alcohol dehydrogenase"/>
    <property type="match status" value="1"/>
</dbReference>
<dbReference type="EMBL" id="PPTO01000012">
    <property type="protein sequence ID" value="RDB57241.1"/>
    <property type="molecule type" value="Genomic_DNA"/>
</dbReference>
<name>A0A369LC80_9ACTN</name>
<dbReference type="AlphaFoldDB" id="A0A369LC80"/>
<dbReference type="Gene3D" id="1.20.1090.10">
    <property type="entry name" value="Dehydroquinate synthase-like - alpha domain"/>
    <property type="match status" value="1"/>
</dbReference>
<sequence length="402" mass="43706">MFFLKKAYCRVFQIGFRAVLPVLPYREPEIIRSCADLSPVLEKEHAHTILVVTDRGIVENGLTAPLEAALRDARVNYAVYDKTQPNPTVDQVEEALELYHRRQCTAIIAIGGGSSMDCAKAVGARVAYPNKPLSHMKGVLRVLKATPPIIAIPTTAGTGSEVTLAAVITDGHEHHKYAIMSFPLIPHYAVLDARLTYTLPPHLTSTTGMDALTHAVEAYIGRSTTKQTRELALDATKLIFGNIQRAYEHGGDHEARENMLHAAYKAGIAFSMSYVGYVHAIAHSLGGQYGVPHGLANAVILPYVLEAYGEAAHKKLHQLGVAAGVCTATDSDAEGAAKFIAAIKELNASMNIPEKISGIKHDDIAHLAHTAEREANPLYPVPKLMTEHELATLYEEIADWNE</sequence>
<dbReference type="GO" id="GO:0046872">
    <property type="term" value="F:metal ion binding"/>
    <property type="evidence" value="ECO:0007669"/>
    <property type="project" value="InterPro"/>
</dbReference>
<proteinExistence type="inferred from homology"/>
<keyword evidence="3" id="KW-0520">NAD</keyword>
<evidence type="ECO:0000313" key="7">
    <source>
        <dbReference type="Proteomes" id="UP000253975"/>
    </source>
</evidence>
<evidence type="ECO:0000256" key="1">
    <source>
        <dbReference type="ARBA" id="ARBA00007358"/>
    </source>
</evidence>
<dbReference type="Gene3D" id="3.40.50.1970">
    <property type="match status" value="1"/>
</dbReference>
<dbReference type="Pfam" id="PF00465">
    <property type="entry name" value="Fe-ADH"/>
    <property type="match status" value="1"/>
</dbReference>
<comment type="caution">
    <text evidence="6">The sequence shown here is derived from an EMBL/GenBank/DDBJ whole genome shotgun (WGS) entry which is preliminary data.</text>
</comment>
<evidence type="ECO:0000259" key="5">
    <source>
        <dbReference type="Pfam" id="PF25137"/>
    </source>
</evidence>
<feature type="domain" description="Alcohol dehydrogenase iron-type/glycerol dehydrogenase GldA" evidence="4">
    <location>
        <begin position="35"/>
        <end position="192"/>
    </location>
</feature>
<accession>A0A369LC80</accession>
<organism evidence="6 7">
    <name type="scientific">Slackia isoflavoniconvertens</name>
    <dbReference type="NCBI Taxonomy" id="572010"/>
    <lineage>
        <taxon>Bacteria</taxon>
        <taxon>Bacillati</taxon>
        <taxon>Actinomycetota</taxon>
        <taxon>Coriobacteriia</taxon>
        <taxon>Eggerthellales</taxon>
        <taxon>Eggerthellaceae</taxon>
        <taxon>Slackia</taxon>
    </lineage>
</organism>
<dbReference type="InterPro" id="IPR018211">
    <property type="entry name" value="ADH_Fe_CS"/>
</dbReference>
<dbReference type="InterPro" id="IPR001670">
    <property type="entry name" value="ADH_Fe/GldA"/>
</dbReference>
<protein>
    <submittedName>
        <fullName evidence="6">Alcohol dehydrogenase</fullName>
    </submittedName>
</protein>
<gene>
    <name evidence="6" type="ORF">C1881_07750</name>
</gene>
<dbReference type="RefSeq" id="WP_114615958.1">
    <property type="nucleotide sequence ID" value="NZ_PPTO01000012.1"/>
</dbReference>
<dbReference type="Proteomes" id="UP000253975">
    <property type="component" value="Unassembled WGS sequence"/>
</dbReference>
<reference evidence="6 7" key="1">
    <citation type="journal article" date="2018" name="Elife">
        <title>Discovery and characterization of a prevalent human gut bacterial enzyme sufficient for the inactivation of a family of plant toxins.</title>
        <authorList>
            <person name="Koppel N."/>
            <person name="Bisanz J.E."/>
            <person name="Pandelia M.E."/>
            <person name="Turnbaugh P.J."/>
            <person name="Balskus E.P."/>
        </authorList>
    </citation>
    <scope>NUCLEOTIDE SEQUENCE [LARGE SCALE GENOMIC DNA]</scope>
    <source>
        <strain evidence="6 7">OB21 GAM31</strain>
    </source>
</reference>
<dbReference type="GO" id="GO:0004022">
    <property type="term" value="F:alcohol dehydrogenase (NAD+) activity"/>
    <property type="evidence" value="ECO:0007669"/>
    <property type="project" value="TreeGrafter"/>
</dbReference>
<dbReference type="SUPFAM" id="SSF56796">
    <property type="entry name" value="Dehydroquinate synthase-like"/>
    <property type="match status" value="1"/>
</dbReference>
<evidence type="ECO:0000256" key="3">
    <source>
        <dbReference type="ARBA" id="ARBA00023027"/>
    </source>
</evidence>
<evidence type="ECO:0000259" key="4">
    <source>
        <dbReference type="Pfam" id="PF00465"/>
    </source>
</evidence>